<dbReference type="Proteomes" id="UP000694397">
    <property type="component" value="Chromosome 16"/>
</dbReference>
<sequence>MKLKRLLLTVDLLPTINEIQEACPVLSPQSMEDYVDSIRELAQPTSVHGNLVRQTQRPRLPHKLGTPILLDDIGLHLLTRRGCRSLAQVSGDPVDWLFAQTQTEDSLPNGKTSADLMFLSPPLHESLTISMLIKQKAPMSCPTALKCLETVSFEFWCF</sequence>
<dbReference type="PANTHER" id="PTHR15426">
    <property type="entry name" value="PROTEIN DEPP1"/>
    <property type="match status" value="1"/>
</dbReference>
<dbReference type="OrthoDB" id="8916819at2759"/>
<dbReference type="GO" id="GO:0005739">
    <property type="term" value="C:mitochondrion"/>
    <property type="evidence" value="ECO:0007669"/>
    <property type="project" value="TreeGrafter"/>
</dbReference>
<reference evidence="1" key="2">
    <citation type="submission" date="2025-08" db="UniProtKB">
        <authorList>
            <consortium name="Ensembl"/>
        </authorList>
    </citation>
    <scope>IDENTIFICATION</scope>
</reference>
<evidence type="ECO:0000313" key="1">
    <source>
        <dbReference type="Ensembl" id="ENSSFOP00015006863.2"/>
    </source>
</evidence>
<reference evidence="1 2" key="1">
    <citation type="submission" date="2019-04" db="EMBL/GenBank/DDBJ databases">
        <authorList>
            <consortium name="Wellcome Sanger Institute Data Sharing"/>
        </authorList>
    </citation>
    <scope>NUCLEOTIDE SEQUENCE [LARGE SCALE GENOMIC DNA]</scope>
</reference>
<evidence type="ECO:0000313" key="2">
    <source>
        <dbReference type="Proteomes" id="UP000694397"/>
    </source>
</evidence>
<protein>
    <submittedName>
        <fullName evidence="1">Uncharacterized protein</fullName>
    </submittedName>
</protein>
<reference evidence="1" key="3">
    <citation type="submission" date="2025-09" db="UniProtKB">
        <authorList>
            <consortium name="Ensembl"/>
        </authorList>
    </citation>
    <scope>IDENTIFICATION</scope>
</reference>
<proteinExistence type="predicted"/>
<dbReference type="AlphaFoldDB" id="A0A8C9R7E0"/>
<dbReference type="Pfam" id="PF15343">
    <property type="entry name" value="DEPP"/>
    <property type="match status" value="1"/>
</dbReference>
<dbReference type="Ensembl" id="ENSSFOT00015006968.2">
    <property type="protein sequence ID" value="ENSSFOP00015006863.2"/>
    <property type="gene ID" value="ENSSFOG00015004522.2"/>
</dbReference>
<dbReference type="InterPro" id="IPR020133">
    <property type="entry name" value="DEPP"/>
</dbReference>
<dbReference type="GO" id="GO:0010506">
    <property type="term" value="P:regulation of autophagy"/>
    <property type="evidence" value="ECO:0007669"/>
    <property type="project" value="TreeGrafter"/>
</dbReference>
<dbReference type="PANTHER" id="PTHR15426:SF6">
    <property type="entry name" value="PROTEIN DEPP1"/>
    <property type="match status" value="1"/>
</dbReference>
<accession>A0A8C9R7E0</accession>
<organism evidence="1 2">
    <name type="scientific">Scleropages formosus</name>
    <name type="common">Asian bonytongue</name>
    <name type="synonym">Osteoglossum formosum</name>
    <dbReference type="NCBI Taxonomy" id="113540"/>
    <lineage>
        <taxon>Eukaryota</taxon>
        <taxon>Metazoa</taxon>
        <taxon>Chordata</taxon>
        <taxon>Craniata</taxon>
        <taxon>Vertebrata</taxon>
        <taxon>Euteleostomi</taxon>
        <taxon>Actinopterygii</taxon>
        <taxon>Neopterygii</taxon>
        <taxon>Teleostei</taxon>
        <taxon>Osteoglossocephala</taxon>
        <taxon>Osteoglossomorpha</taxon>
        <taxon>Osteoglossiformes</taxon>
        <taxon>Osteoglossidae</taxon>
        <taxon>Scleropages</taxon>
    </lineage>
</organism>
<keyword evidence="2" id="KW-1185">Reference proteome</keyword>
<name>A0A8C9R7E0_SCLFO</name>